<feature type="region of interest" description="Disordered" evidence="1">
    <location>
        <begin position="27"/>
        <end position="54"/>
    </location>
</feature>
<dbReference type="AlphaFoldDB" id="A0A1Z1WMD8"/>
<reference evidence="2 3" key="1">
    <citation type="submission" date="2017-05" db="EMBL/GenBank/DDBJ databases">
        <title>Streptomyces alboflavus Genome sequencing and assembly.</title>
        <authorList>
            <person name="Wang Y."/>
            <person name="Du B."/>
            <person name="Ding Y."/>
            <person name="Liu H."/>
            <person name="Hou Q."/>
            <person name="Liu K."/>
            <person name="Wang C."/>
            <person name="Yao L."/>
        </authorList>
    </citation>
    <scope>NUCLEOTIDE SEQUENCE [LARGE SCALE GENOMIC DNA]</scope>
    <source>
        <strain evidence="2 3">MDJK44</strain>
    </source>
</reference>
<accession>A0A1Z1WMD8</accession>
<sequence>MGLLLDLRGELVEDGVVDPREALGAKVFSKKPPMPPAPFHTEVTTTRAEPSPAGVTRQVVTMDELRSFSTSSPSVGSLTSSRQSRIRLLVAWSFQWTRVPSPSPPSRTSYSLKCSERIFARVPL</sequence>
<gene>
    <name evidence="2" type="ORF">SMD44_07030</name>
</gene>
<evidence type="ECO:0000313" key="3">
    <source>
        <dbReference type="Proteomes" id="UP000195880"/>
    </source>
</evidence>
<dbReference type="EMBL" id="CP021748">
    <property type="protein sequence ID" value="ARX87549.1"/>
    <property type="molecule type" value="Genomic_DNA"/>
</dbReference>
<name>A0A1Z1WMD8_9ACTN</name>
<keyword evidence="3" id="KW-1185">Reference proteome</keyword>
<evidence type="ECO:0000256" key="1">
    <source>
        <dbReference type="SAM" id="MobiDB-lite"/>
    </source>
</evidence>
<evidence type="ECO:0000313" key="2">
    <source>
        <dbReference type="EMBL" id="ARX87549.1"/>
    </source>
</evidence>
<dbReference type="KEGG" id="salf:SMD44_07030"/>
<proteinExistence type="predicted"/>
<dbReference type="Proteomes" id="UP000195880">
    <property type="component" value="Chromosome"/>
</dbReference>
<protein>
    <submittedName>
        <fullName evidence="2">Uncharacterized protein</fullName>
    </submittedName>
</protein>
<organism evidence="2 3">
    <name type="scientific">Streptomyces alboflavus</name>
    <dbReference type="NCBI Taxonomy" id="67267"/>
    <lineage>
        <taxon>Bacteria</taxon>
        <taxon>Bacillati</taxon>
        <taxon>Actinomycetota</taxon>
        <taxon>Actinomycetes</taxon>
        <taxon>Kitasatosporales</taxon>
        <taxon>Streptomycetaceae</taxon>
        <taxon>Streptomyces</taxon>
    </lineage>
</organism>